<comment type="caution">
    <text evidence="3">The sequence shown here is derived from an EMBL/GenBank/DDBJ whole genome shotgun (WGS) entry which is preliminary data.</text>
</comment>
<name>A0A8H5FUM2_9AGAR</name>
<evidence type="ECO:0000256" key="1">
    <source>
        <dbReference type="SAM" id="Coils"/>
    </source>
</evidence>
<evidence type="ECO:0000256" key="2">
    <source>
        <dbReference type="SAM" id="MobiDB-lite"/>
    </source>
</evidence>
<evidence type="ECO:0000313" key="4">
    <source>
        <dbReference type="Proteomes" id="UP000518752"/>
    </source>
</evidence>
<keyword evidence="1" id="KW-0175">Coiled coil</keyword>
<dbReference type="EMBL" id="JAACJN010000309">
    <property type="protein sequence ID" value="KAF5349363.1"/>
    <property type="molecule type" value="Genomic_DNA"/>
</dbReference>
<protein>
    <submittedName>
        <fullName evidence="3">Uncharacterized protein</fullName>
    </submittedName>
</protein>
<evidence type="ECO:0000313" key="3">
    <source>
        <dbReference type="EMBL" id="KAF5349363.1"/>
    </source>
</evidence>
<sequence>MKPSLIKRLEREKREITSQKRDVEAELQQCRAALRDLSNRACTNRVQIPSGIDSLAFVLHLLTSLLASHLRPLVLVEKLEGNAIHFPQVRANQERLYHASTTPGPIERPNQAEPAKPSGQSRTVDPKREALKIEMEHWLQQWLNEETGRRRFFEQYPKKKNIPRYDQDKAVLFFCGLRDEMAQQSWTTEYSGVVSVIESVLPRSHGWFQKAKERYKELSKKEI</sequence>
<feature type="region of interest" description="Disordered" evidence="2">
    <location>
        <begin position="100"/>
        <end position="125"/>
    </location>
</feature>
<organism evidence="3 4">
    <name type="scientific">Collybiopsis confluens</name>
    <dbReference type="NCBI Taxonomy" id="2823264"/>
    <lineage>
        <taxon>Eukaryota</taxon>
        <taxon>Fungi</taxon>
        <taxon>Dikarya</taxon>
        <taxon>Basidiomycota</taxon>
        <taxon>Agaricomycotina</taxon>
        <taxon>Agaricomycetes</taxon>
        <taxon>Agaricomycetidae</taxon>
        <taxon>Agaricales</taxon>
        <taxon>Marasmiineae</taxon>
        <taxon>Omphalotaceae</taxon>
        <taxon>Collybiopsis</taxon>
    </lineage>
</organism>
<gene>
    <name evidence="3" type="ORF">D9757_014217</name>
</gene>
<dbReference type="AlphaFoldDB" id="A0A8H5FUM2"/>
<keyword evidence="4" id="KW-1185">Reference proteome</keyword>
<feature type="coiled-coil region" evidence="1">
    <location>
        <begin position="6"/>
        <end position="40"/>
    </location>
</feature>
<proteinExistence type="predicted"/>
<reference evidence="3 4" key="1">
    <citation type="journal article" date="2020" name="ISME J.">
        <title>Uncovering the hidden diversity of litter-decomposition mechanisms in mushroom-forming fungi.</title>
        <authorList>
            <person name="Floudas D."/>
            <person name="Bentzer J."/>
            <person name="Ahren D."/>
            <person name="Johansson T."/>
            <person name="Persson P."/>
            <person name="Tunlid A."/>
        </authorList>
    </citation>
    <scope>NUCLEOTIDE SEQUENCE [LARGE SCALE GENOMIC DNA]</scope>
    <source>
        <strain evidence="3 4">CBS 406.79</strain>
    </source>
</reference>
<accession>A0A8H5FUM2</accession>
<dbReference type="Proteomes" id="UP000518752">
    <property type="component" value="Unassembled WGS sequence"/>
</dbReference>